<feature type="compositionally biased region" description="Low complexity" evidence="2">
    <location>
        <begin position="136"/>
        <end position="151"/>
    </location>
</feature>
<dbReference type="SUPFAM" id="SSF52540">
    <property type="entry name" value="P-loop containing nucleoside triphosphate hydrolases"/>
    <property type="match status" value="1"/>
</dbReference>
<keyword evidence="4" id="KW-0547">Nucleotide-binding</keyword>
<dbReference type="InterPro" id="IPR001650">
    <property type="entry name" value="Helicase_C-like"/>
</dbReference>
<keyword evidence="4" id="KW-0378">Hydrolase</keyword>
<accession>A0ABV0GH89</accession>
<dbReference type="Pfam" id="PF00271">
    <property type="entry name" value="Helicase_C"/>
    <property type="match status" value="1"/>
</dbReference>
<feature type="compositionally biased region" description="Basic residues" evidence="2">
    <location>
        <begin position="1"/>
        <end position="10"/>
    </location>
</feature>
<dbReference type="InterPro" id="IPR007527">
    <property type="entry name" value="Znf_SWIM"/>
</dbReference>
<keyword evidence="1" id="KW-0863">Zinc-finger</keyword>
<organism evidence="4 5">
    <name type="scientific">Roseateles flavus</name>
    <dbReference type="NCBI Taxonomy" id="3149041"/>
    <lineage>
        <taxon>Bacteria</taxon>
        <taxon>Pseudomonadati</taxon>
        <taxon>Pseudomonadota</taxon>
        <taxon>Betaproteobacteria</taxon>
        <taxon>Burkholderiales</taxon>
        <taxon>Sphaerotilaceae</taxon>
        <taxon>Roseateles</taxon>
    </lineage>
</organism>
<proteinExistence type="predicted"/>
<sequence length="899" mass="93695">MATSKTPRRKAAPEAAAEPAAAKKKPAAKTAKAVTAEKPAKAAKSVKAAAAKPVATKRPATKAAATEAPAVKKVAAKKAVSKPAVVKKTAAKAAEASAVKAPSKVAAKTTTKASTKTAAKAAEKAPAKAVKKAVKAAEPAVETKAVAPAAKTSRKKAAAPEAALDTKSSRPARSRKSVEPEVPGVTEAPAAEAVQPVRKTRKGSAPAVAAPVAALVAEVAAALEEPAAPAARKRGKAAAVAAAETPEVVEAVKPARKPRPSKKAPVIEAVEADIAEPGIEDTVAPQGPGWQWHKPQPGLFGSYAVQDADGTPLAALDLQGGVGHYRCDCAEFQDSEEGACAHGQWLIEQLSAAREGQASRLAAGPETPWSELSLSAGWERRLVWRLGQGASQALRQLAEDWADEHGRFIAPLEGQVLPALLQAAAAEGHELRVGAEVWQQLALAADAGDRVERLAQAFEQGLASPALHALVRTPLPEMQWEAALFAVCAGRAILADESPLPQRPSAIVAAQLWQSHFGVGTVAIVAPAGLHEAWRADVGRLLGAWPAGWTLSAPTDLAPATGCELLIVDAIDALGDALPALRQLGATHLILLAHRELLGSALLTPLVAWIDEARRGPYASLRRLGADAGKRQQRELLEAVMLARRRRDLAAGLPAQLLTHWVRVPAQDCAGLTLEATDVQTLQALHQRWSRLGSLSAGEQLQLQQALLRLRQGQSERMGEARAEALVRLLPDLVPGRAERVVVFAQHDAALRPLALALQALGLPLANLRQHQSAEVRAMELQAWAEGEASVLLATDAACASLDLHQPGSVLVHADLSWNPALMSERLERLSTEGSSVPAWALVLEAGFDPAQLAAHAQEASLPSVLQDGEAGAIPFLAGTDLAAFMAAVGRALDLLGTA</sequence>
<keyword evidence="1" id="KW-0479">Metal-binding</keyword>
<dbReference type="RefSeq" id="WP_347611476.1">
    <property type="nucleotide sequence ID" value="NZ_JBDPZC010000007.1"/>
</dbReference>
<evidence type="ECO:0000256" key="2">
    <source>
        <dbReference type="SAM" id="MobiDB-lite"/>
    </source>
</evidence>
<name>A0ABV0GH89_9BURK</name>
<keyword evidence="4" id="KW-0347">Helicase</keyword>
<reference evidence="4 5" key="1">
    <citation type="submission" date="2024-05" db="EMBL/GenBank/DDBJ databases">
        <title>Roseateles sp. 2.12 16S ribosomal RNA gene Genome sequencing and assembly.</title>
        <authorList>
            <person name="Woo H."/>
        </authorList>
    </citation>
    <scope>NUCLEOTIDE SEQUENCE [LARGE SCALE GENOMIC DNA]</scope>
    <source>
        <strain evidence="4 5">2.12</strain>
    </source>
</reference>
<dbReference type="InterPro" id="IPR027417">
    <property type="entry name" value="P-loop_NTPase"/>
</dbReference>
<dbReference type="PROSITE" id="PS50966">
    <property type="entry name" value="ZF_SWIM"/>
    <property type="match status" value="1"/>
</dbReference>
<feature type="domain" description="SWIM-type" evidence="3">
    <location>
        <begin position="312"/>
        <end position="351"/>
    </location>
</feature>
<feature type="compositionally biased region" description="Low complexity" evidence="2">
    <location>
        <begin position="28"/>
        <end position="68"/>
    </location>
</feature>
<protein>
    <submittedName>
        <fullName evidence="4">Helicase-related protein</fullName>
    </submittedName>
</protein>
<feature type="region of interest" description="Disordered" evidence="2">
    <location>
        <begin position="93"/>
        <end position="113"/>
    </location>
</feature>
<dbReference type="Proteomes" id="UP001462640">
    <property type="component" value="Unassembled WGS sequence"/>
</dbReference>
<keyword evidence="4" id="KW-0067">ATP-binding</keyword>
<keyword evidence="5" id="KW-1185">Reference proteome</keyword>
<comment type="caution">
    <text evidence="4">The sequence shown here is derived from an EMBL/GenBank/DDBJ whole genome shotgun (WGS) entry which is preliminary data.</text>
</comment>
<evidence type="ECO:0000313" key="5">
    <source>
        <dbReference type="Proteomes" id="UP001462640"/>
    </source>
</evidence>
<gene>
    <name evidence="4" type="ORF">ABDJ40_16550</name>
</gene>
<keyword evidence="1" id="KW-0862">Zinc</keyword>
<feature type="region of interest" description="Disordered" evidence="2">
    <location>
        <begin position="1"/>
        <end position="68"/>
    </location>
</feature>
<dbReference type="GO" id="GO:0004386">
    <property type="term" value="F:helicase activity"/>
    <property type="evidence" value="ECO:0007669"/>
    <property type="project" value="UniProtKB-KW"/>
</dbReference>
<evidence type="ECO:0000259" key="3">
    <source>
        <dbReference type="PROSITE" id="PS50966"/>
    </source>
</evidence>
<evidence type="ECO:0000256" key="1">
    <source>
        <dbReference type="PROSITE-ProRule" id="PRU00325"/>
    </source>
</evidence>
<feature type="region of interest" description="Disordered" evidence="2">
    <location>
        <begin position="136"/>
        <end position="203"/>
    </location>
</feature>
<dbReference type="EMBL" id="JBDPZC010000007">
    <property type="protein sequence ID" value="MEO3714377.1"/>
    <property type="molecule type" value="Genomic_DNA"/>
</dbReference>
<dbReference type="Gene3D" id="3.40.50.300">
    <property type="entry name" value="P-loop containing nucleotide triphosphate hydrolases"/>
    <property type="match status" value="1"/>
</dbReference>
<evidence type="ECO:0000313" key="4">
    <source>
        <dbReference type="EMBL" id="MEO3714377.1"/>
    </source>
</evidence>